<evidence type="ECO:0000256" key="5">
    <source>
        <dbReference type="ARBA" id="ARBA00023136"/>
    </source>
</evidence>
<feature type="transmembrane region" description="Helical" evidence="7">
    <location>
        <begin position="374"/>
        <end position="400"/>
    </location>
</feature>
<comment type="subcellular location">
    <subcellularLocation>
        <location evidence="1">Cell membrane</location>
        <topology evidence="1">Multi-pass membrane protein</topology>
    </subcellularLocation>
</comment>
<dbReference type="InterPro" id="IPR003838">
    <property type="entry name" value="ABC3_permease_C"/>
</dbReference>
<dbReference type="AlphaFoldDB" id="A0A2H0V9Z9"/>
<dbReference type="GO" id="GO:0022857">
    <property type="term" value="F:transmembrane transporter activity"/>
    <property type="evidence" value="ECO:0007669"/>
    <property type="project" value="TreeGrafter"/>
</dbReference>
<evidence type="ECO:0000313" key="10">
    <source>
        <dbReference type="EMBL" id="PIR95928.1"/>
    </source>
</evidence>
<evidence type="ECO:0000256" key="2">
    <source>
        <dbReference type="ARBA" id="ARBA00022475"/>
    </source>
</evidence>
<sequence length="417" mass="44356">MFTALRLSIKNLFANPVRTGLTTLGIIIGISTVILVLSAGEGFGSLINNLVEEYGSNTLFIETRVPPTTKNKGAGATANDASRANSPVAITSFKNRDLEEINRLPNVVGSYGMVVGQKVVSYKETAKNVLFYGAGAERFDIDKSDLESGRFYSKAEDTGGAQVIILGHNLAEDLFGDEDPLDKLVRVGDLNFTVIGVYEQKGSLGNGEDDSLFMPLNTAQKKVLGIDYLLVGIVQVKDPKLAEATVEDVKITMRQNHNIEDPDKDDFFAQSATDALETFNTIFNGITALLIAIAAIALVVGGVGIMNIMYVIVTERTAEIGLKKALGAKSSDILSEFLVEAVLVTLIGGAAGILFGAFLAWIVSLVASSAGLSWVFVVPFYAVALGFGVSALIGISFGVLPARSAAKLDPVEAMRYE</sequence>
<feature type="domain" description="MacB-like periplasmic core" evidence="9">
    <location>
        <begin position="19"/>
        <end position="249"/>
    </location>
</feature>
<dbReference type="PANTHER" id="PTHR30572">
    <property type="entry name" value="MEMBRANE COMPONENT OF TRANSPORTER-RELATED"/>
    <property type="match status" value="1"/>
</dbReference>
<keyword evidence="2" id="KW-1003">Cell membrane</keyword>
<keyword evidence="3 7" id="KW-0812">Transmembrane</keyword>
<evidence type="ECO:0000256" key="4">
    <source>
        <dbReference type="ARBA" id="ARBA00022989"/>
    </source>
</evidence>
<feature type="domain" description="ABC3 transporter permease C-terminal" evidence="8">
    <location>
        <begin position="292"/>
        <end position="410"/>
    </location>
</feature>
<dbReference type="EMBL" id="PFAK01000062">
    <property type="protein sequence ID" value="PIR95928.1"/>
    <property type="molecule type" value="Genomic_DNA"/>
</dbReference>
<feature type="transmembrane region" description="Helical" evidence="7">
    <location>
        <begin position="288"/>
        <end position="313"/>
    </location>
</feature>
<feature type="transmembrane region" description="Helical" evidence="7">
    <location>
        <begin position="21"/>
        <end position="40"/>
    </location>
</feature>
<organism evidence="10 11">
    <name type="scientific">Candidatus Doudnabacteria bacterium CG10_big_fil_rev_8_21_14_0_10_42_18</name>
    <dbReference type="NCBI Taxonomy" id="1974552"/>
    <lineage>
        <taxon>Bacteria</taxon>
        <taxon>Candidatus Doudnaibacteriota</taxon>
    </lineage>
</organism>
<feature type="transmembrane region" description="Helical" evidence="7">
    <location>
        <begin position="334"/>
        <end position="362"/>
    </location>
</feature>
<name>A0A2H0V9Z9_9BACT</name>
<dbReference type="Pfam" id="PF12704">
    <property type="entry name" value="MacB_PCD"/>
    <property type="match status" value="1"/>
</dbReference>
<dbReference type="InterPro" id="IPR025857">
    <property type="entry name" value="MacB_PCD"/>
</dbReference>
<accession>A0A2H0V9Z9</accession>
<evidence type="ECO:0000256" key="6">
    <source>
        <dbReference type="ARBA" id="ARBA00038076"/>
    </source>
</evidence>
<reference evidence="11" key="1">
    <citation type="submission" date="2017-09" db="EMBL/GenBank/DDBJ databases">
        <title>Depth-based differentiation of microbial function through sediment-hosted aquifers and enrichment of novel symbionts in the deep terrestrial subsurface.</title>
        <authorList>
            <person name="Probst A.J."/>
            <person name="Ladd B."/>
            <person name="Jarett J.K."/>
            <person name="Geller-Mcgrath D.E."/>
            <person name="Sieber C.M.K."/>
            <person name="Emerson J.B."/>
            <person name="Anantharaman K."/>
            <person name="Thomas B.C."/>
            <person name="Malmstrom R."/>
            <person name="Stieglmeier M."/>
            <person name="Klingl A."/>
            <person name="Woyke T."/>
            <person name="Ryan C.M."/>
            <person name="Banfield J.F."/>
        </authorList>
    </citation>
    <scope>NUCLEOTIDE SEQUENCE [LARGE SCALE GENOMIC DNA]</scope>
</reference>
<evidence type="ECO:0000259" key="9">
    <source>
        <dbReference type="Pfam" id="PF12704"/>
    </source>
</evidence>
<protein>
    <recommendedName>
        <fullName evidence="12">Multidrug ABC transporter substrate-binding protein</fullName>
    </recommendedName>
</protein>
<evidence type="ECO:0000256" key="7">
    <source>
        <dbReference type="SAM" id="Phobius"/>
    </source>
</evidence>
<comment type="caution">
    <text evidence="10">The sequence shown here is derived from an EMBL/GenBank/DDBJ whole genome shotgun (WGS) entry which is preliminary data.</text>
</comment>
<dbReference type="PANTHER" id="PTHR30572:SF4">
    <property type="entry name" value="ABC TRANSPORTER PERMEASE YTRF"/>
    <property type="match status" value="1"/>
</dbReference>
<dbReference type="Pfam" id="PF02687">
    <property type="entry name" value="FtsX"/>
    <property type="match status" value="1"/>
</dbReference>
<evidence type="ECO:0008006" key="12">
    <source>
        <dbReference type="Google" id="ProtNLM"/>
    </source>
</evidence>
<evidence type="ECO:0000313" key="11">
    <source>
        <dbReference type="Proteomes" id="UP000230922"/>
    </source>
</evidence>
<keyword evidence="5 7" id="KW-0472">Membrane</keyword>
<proteinExistence type="inferred from homology"/>
<dbReference type="InterPro" id="IPR050250">
    <property type="entry name" value="Macrolide_Exporter_MacB"/>
</dbReference>
<evidence type="ECO:0000256" key="1">
    <source>
        <dbReference type="ARBA" id="ARBA00004651"/>
    </source>
</evidence>
<dbReference type="Proteomes" id="UP000230922">
    <property type="component" value="Unassembled WGS sequence"/>
</dbReference>
<keyword evidence="4 7" id="KW-1133">Transmembrane helix</keyword>
<comment type="similarity">
    <text evidence="6">Belongs to the ABC-4 integral membrane protein family.</text>
</comment>
<evidence type="ECO:0000256" key="3">
    <source>
        <dbReference type="ARBA" id="ARBA00022692"/>
    </source>
</evidence>
<evidence type="ECO:0000259" key="8">
    <source>
        <dbReference type="Pfam" id="PF02687"/>
    </source>
</evidence>
<gene>
    <name evidence="10" type="ORF">COT92_03670</name>
</gene>
<dbReference type="GO" id="GO:0005886">
    <property type="term" value="C:plasma membrane"/>
    <property type="evidence" value="ECO:0007669"/>
    <property type="project" value="UniProtKB-SubCell"/>
</dbReference>